<sequence>TRPEEVDEFIDILETAAEWLMANNIKQWPPGMFRNPTARASMLTGIANKQYYTIDYHYPNNNGESKGTTTKTDIAGLFVTNFDDPFDELLWKEYLTEQGGDWKDALYLHRLVLKAPYKGVGLTPKIVEFVEGKVKESRRHYLRLDCLANNERLRRFYGEKCRGAGKGGLNQLSTVWNPDLGLEFARFELQVVPFKSSPFFVTTTD</sequence>
<reference evidence="1" key="1">
    <citation type="journal article" date="2020" name="Fungal Divers.">
        <title>Resolving the Mortierellaceae phylogeny through synthesis of multi-gene phylogenetics and phylogenomics.</title>
        <authorList>
            <person name="Vandepol N."/>
            <person name="Liber J."/>
            <person name="Desiro A."/>
            <person name="Na H."/>
            <person name="Kennedy M."/>
            <person name="Barry K."/>
            <person name="Grigoriev I.V."/>
            <person name="Miller A.N."/>
            <person name="O'Donnell K."/>
            <person name="Stajich J.E."/>
            <person name="Bonito G."/>
        </authorList>
    </citation>
    <scope>NUCLEOTIDE SEQUENCE</scope>
    <source>
        <strain evidence="1">NRRL 28262</strain>
    </source>
</reference>
<evidence type="ECO:0000313" key="1">
    <source>
        <dbReference type="EMBL" id="KAG0253482.1"/>
    </source>
</evidence>
<comment type="caution">
    <text evidence="1">The sequence shown here is derived from an EMBL/GenBank/DDBJ whole genome shotgun (WGS) entry which is preliminary data.</text>
</comment>
<protein>
    <recommendedName>
        <fullName evidence="3">N-acetyltransferase domain-containing protein</fullName>
    </recommendedName>
</protein>
<keyword evidence="2" id="KW-1185">Reference proteome</keyword>
<dbReference type="EMBL" id="JAAAIL010002934">
    <property type="protein sequence ID" value="KAG0253482.1"/>
    <property type="molecule type" value="Genomic_DNA"/>
</dbReference>
<proteinExistence type="predicted"/>
<dbReference type="AlphaFoldDB" id="A0AAD4D137"/>
<evidence type="ECO:0000313" key="2">
    <source>
        <dbReference type="Proteomes" id="UP001194580"/>
    </source>
</evidence>
<organism evidence="1 2">
    <name type="scientific">Linnemannia exigua</name>
    <dbReference type="NCBI Taxonomy" id="604196"/>
    <lineage>
        <taxon>Eukaryota</taxon>
        <taxon>Fungi</taxon>
        <taxon>Fungi incertae sedis</taxon>
        <taxon>Mucoromycota</taxon>
        <taxon>Mortierellomycotina</taxon>
        <taxon>Mortierellomycetes</taxon>
        <taxon>Mortierellales</taxon>
        <taxon>Mortierellaceae</taxon>
        <taxon>Linnemannia</taxon>
    </lineage>
</organism>
<name>A0AAD4D137_9FUNG</name>
<accession>A0AAD4D137</accession>
<gene>
    <name evidence="1" type="ORF">BGZ95_006304</name>
</gene>
<dbReference type="Gene3D" id="3.40.630.30">
    <property type="match status" value="1"/>
</dbReference>
<dbReference type="Proteomes" id="UP001194580">
    <property type="component" value="Unassembled WGS sequence"/>
</dbReference>
<dbReference type="InterPro" id="IPR016181">
    <property type="entry name" value="Acyl_CoA_acyltransferase"/>
</dbReference>
<dbReference type="SUPFAM" id="SSF55729">
    <property type="entry name" value="Acyl-CoA N-acyltransferases (Nat)"/>
    <property type="match status" value="1"/>
</dbReference>
<feature type="non-terminal residue" evidence="1">
    <location>
        <position position="1"/>
    </location>
</feature>
<evidence type="ECO:0008006" key="3">
    <source>
        <dbReference type="Google" id="ProtNLM"/>
    </source>
</evidence>